<dbReference type="InterPro" id="IPR003594">
    <property type="entry name" value="HATPase_dom"/>
</dbReference>
<feature type="transmembrane region" description="Helical" evidence="12">
    <location>
        <begin position="12"/>
        <end position="35"/>
    </location>
</feature>
<accession>A0ABV6KI56</accession>
<feature type="transmembrane region" description="Helical" evidence="12">
    <location>
        <begin position="290"/>
        <end position="313"/>
    </location>
</feature>
<evidence type="ECO:0000256" key="9">
    <source>
        <dbReference type="ARBA" id="ARBA00022989"/>
    </source>
</evidence>
<comment type="caution">
    <text evidence="15">The sequence shown here is derived from an EMBL/GenBank/DDBJ whole genome shotgun (WGS) entry which is preliminary data.</text>
</comment>
<dbReference type="InterPro" id="IPR036890">
    <property type="entry name" value="HATPase_C_sf"/>
</dbReference>
<dbReference type="Pfam" id="PF06580">
    <property type="entry name" value="His_kinase"/>
    <property type="match status" value="1"/>
</dbReference>
<dbReference type="PANTHER" id="PTHR34220">
    <property type="entry name" value="SENSOR HISTIDINE KINASE YPDA"/>
    <property type="match status" value="1"/>
</dbReference>
<keyword evidence="9 12" id="KW-1133">Transmembrane helix</keyword>
<dbReference type="Proteomes" id="UP001589838">
    <property type="component" value="Unassembled WGS sequence"/>
</dbReference>
<dbReference type="EMBL" id="JBHLUX010000090">
    <property type="protein sequence ID" value="MFC0473007.1"/>
    <property type="molecule type" value="Genomic_DNA"/>
</dbReference>
<keyword evidence="16" id="KW-1185">Reference proteome</keyword>
<dbReference type="SUPFAM" id="SSF55874">
    <property type="entry name" value="ATPase domain of HSP90 chaperone/DNA topoisomerase II/histidine kinase"/>
    <property type="match status" value="1"/>
</dbReference>
<keyword evidence="6" id="KW-0547">Nucleotide-binding</keyword>
<dbReference type="Pfam" id="PF02518">
    <property type="entry name" value="HATPase_c"/>
    <property type="match status" value="1"/>
</dbReference>
<evidence type="ECO:0000256" key="7">
    <source>
        <dbReference type="ARBA" id="ARBA00022777"/>
    </source>
</evidence>
<evidence type="ECO:0000256" key="2">
    <source>
        <dbReference type="ARBA" id="ARBA00022475"/>
    </source>
</evidence>
<evidence type="ECO:0000256" key="10">
    <source>
        <dbReference type="ARBA" id="ARBA00023012"/>
    </source>
</evidence>
<dbReference type="PANTHER" id="PTHR34220:SF11">
    <property type="entry name" value="SENSOR PROTEIN KINASE HPTS"/>
    <property type="match status" value="1"/>
</dbReference>
<dbReference type="Gene3D" id="3.30.565.10">
    <property type="entry name" value="Histidine kinase-like ATPase, C-terminal domain"/>
    <property type="match status" value="1"/>
</dbReference>
<dbReference type="RefSeq" id="WP_335961208.1">
    <property type="nucleotide sequence ID" value="NZ_JAXBLX010000015.1"/>
</dbReference>
<organism evidence="15 16">
    <name type="scientific">Halalkalibacter kiskunsagensis</name>
    <dbReference type="NCBI Taxonomy" id="1548599"/>
    <lineage>
        <taxon>Bacteria</taxon>
        <taxon>Bacillati</taxon>
        <taxon>Bacillota</taxon>
        <taxon>Bacilli</taxon>
        <taxon>Bacillales</taxon>
        <taxon>Bacillaceae</taxon>
        <taxon>Halalkalibacter</taxon>
    </lineage>
</organism>
<keyword evidence="3" id="KW-0597">Phosphoprotein</keyword>
<keyword evidence="11 12" id="KW-0472">Membrane</keyword>
<evidence type="ECO:0000256" key="8">
    <source>
        <dbReference type="ARBA" id="ARBA00022840"/>
    </source>
</evidence>
<evidence type="ECO:0000313" key="15">
    <source>
        <dbReference type="EMBL" id="MFC0473007.1"/>
    </source>
</evidence>
<protein>
    <submittedName>
        <fullName evidence="15">Sensor histidine kinase</fullName>
        <ecNumber evidence="15">2.7.13.3</ecNumber>
    </submittedName>
</protein>
<evidence type="ECO:0000256" key="12">
    <source>
        <dbReference type="SAM" id="Phobius"/>
    </source>
</evidence>
<dbReference type="GO" id="GO:0004673">
    <property type="term" value="F:protein histidine kinase activity"/>
    <property type="evidence" value="ECO:0007669"/>
    <property type="project" value="UniProtKB-EC"/>
</dbReference>
<keyword evidence="10" id="KW-0902">Two-component regulatory system</keyword>
<keyword evidence="2" id="KW-1003">Cell membrane</keyword>
<name>A0ABV6KI56_9BACI</name>
<sequence length="606" mass="70589">MSVFKRYRIRNIFFCSFFVFMILVFLVVILTSYHFSVREILSTTTEYQKENLMLVSEELSNKLSNYNEISVGISRQEVFRKAITGSDDPFIRRNLFSSLSRDFSNMVFSFPDFHSFEVYMNNPPTNFYHYPIFYYSMENINSKKWVNHLENTTTAWLGERKVAMTNQNESVISLGRNIYSPRGDIEAVLLLNLHSSVIEEWLNREVNKSNLLLLDVNASIIASSSSLPLTEELFYHVKETVFDLQGQRGGIRQQDLREGEHIVVASSIPRSNWTLVEITSYEELTKASKLMASILAMIGVASIGVALVVTWFLTKKFTEPINYLTRVLSKFPQKNVSNELPFDYKNEFGLLFNGYRELMNRSERLYESLIEQHQRQREAEMKALQANINPHFLYNTLDQLNWSAIERGDEEMSRMLELLGKMLRIGLSKGESILTIDDELKYLEYYLQIQRIQMEDRLTFTIDVPPHIRECYIPKLTFQPFVENAIIHGFHESRHGHIHLTGKEYEESFIFMISDNGQGIQQSLSNPDKEKIETGGYGIFNVKERLDVYYGKQASVKVSNRQEGGVVVSIRLPKDLEKNIMKFQGQKKRKSFNVNENIRNRKLDNF</sequence>
<keyword evidence="4 15" id="KW-0808">Transferase</keyword>
<feature type="domain" description="Histidine kinase/HSP90-like ATPase" evidence="13">
    <location>
        <begin position="478"/>
        <end position="575"/>
    </location>
</feature>
<evidence type="ECO:0000256" key="4">
    <source>
        <dbReference type="ARBA" id="ARBA00022679"/>
    </source>
</evidence>
<evidence type="ECO:0000256" key="3">
    <source>
        <dbReference type="ARBA" id="ARBA00022553"/>
    </source>
</evidence>
<evidence type="ECO:0000256" key="1">
    <source>
        <dbReference type="ARBA" id="ARBA00004651"/>
    </source>
</evidence>
<dbReference type="Gene3D" id="6.10.340.10">
    <property type="match status" value="1"/>
</dbReference>
<keyword evidence="5 12" id="KW-0812">Transmembrane</keyword>
<evidence type="ECO:0000256" key="5">
    <source>
        <dbReference type="ARBA" id="ARBA00022692"/>
    </source>
</evidence>
<dbReference type="InterPro" id="IPR010559">
    <property type="entry name" value="Sig_transdc_His_kin_internal"/>
</dbReference>
<evidence type="ECO:0000256" key="6">
    <source>
        <dbReference type="ARBA" id="ARBA00022741"/>
    </source>
</evidence>
<keyword evidence="8" id="KW-0067">ATP-binding</keyword>
<keyword evidence="7 15" id="KW-0418">Kinase</keyword>
<reference evidence="15 16" key="1">
    <citation type="submission" date="2024-09" db="EMBL/GenBank/DDBJ databases">
        <authorList>
            <person name="Sun Q."/>
            <person name="Mori K."/>
        </authorList>
    </citation>
    <scope>NUCLEOTIDE SEQUENCE [LARGE SCALE GENOMIC DNA]</scope>
    <source>
        <strain evidence="15 16">NCAIM B.02610</strain>
    </source>
</reference>
<dbReference type="InterPro" id="IPR050640">
    <property type="entry name" value="Bact_2-comp_sensor_kinase"/>
</dbReference>
<feature type="domain" description="Signal transduction histidine kinase internal region" evidence="14">
    <location>
        <begin position="379"/>
        <end position="458"/>
    </location>
</feature>
<evidence type="ECO:0000256" key="11">
    <source>
        <dbReference type="ARBA" id="ARBA00023136"/>
    </source>
</evidence>
<comment type="subcellular location">
    <subcellularLocation>
        <location evidence="1">Cell membrane</location>
        <topology evidence="1">Multi-pass membrane protein</topology>
    </subcellularLocation>
</comment>
<proteinExistence type="predicted"/>
<evidence type="ECO:0000313" key="16">
    <source>
        <dbReference type="Proteomes" id="UP001589838"/>
    </source>
</evidence>
<gene>
    <name evidence="15" type="ORF">ACFFHM_21565</name>
</gene>
<dbReference type="EC" id="2.7.13.3" evidence="15"/>
<evidence type="ECO:0000259" key="14">
    <source>
        <dbReference type="Pfam" id="PF06580"/>
    </source>
</evidence>
<evidence type="ECO:0000259" key="13">
    <source>
        <dbReference type="Pfam" id="PF02518"/>
    </source>
</evidence>